<organism evidence="5 6">
    <name type="scientific">Cohnella herbarum</name>
    <dbReference type="NCBI Taxonomy" id="2728023"/>
    <lineage>
        <taxon>Bacteria</taxon>
        <taxon>Bacillati</taxon>
        <taxon>Bacillota</taxon>
        <taxon>Bacilli</taxon>
        <taxon>Bacillales</taxon>
        <taxon>Paenibacillaceae</taxon>
        <taxon>Cohnella</taxon>
    </lineage>
</organism>
<evidence type="ECO:0000313" key="6">
    <source>
        <dbReference type="Proteomes" id="UP000502248"/>
    </source>
</evidence>
<dbReference type="PANTHER" id="PTHR35790:SF4">
    <property type="entry name" value="HTH-TYPE TRANSCRIPTIONAL REGULATOR PCHR"/>
    <property type="match status" value="1"/>
</dbReference>
<protein>
    <submittedName>
        <fullName evidence="5">MarR family transcriptional regulator</fullName>
    </submittedName>
</protein>
<dbReference type="InterPro" id="IPR000835">
    <property type="entry name" value="HTH_MarR-typ"/>
</dbReference>
<dbReference type="RefSeq" id="WP_169279244.1">
    <property type="nucleotide sequence ID" value="NZ_CP051680.1"/>
</dbReference>
<evidence type="ECO:0000313" key="5">
    <source>
        <dbReference type="EMBL" id="QJD82948.1"/>
    </source>
</evidence>
<keyword evidence="2" id="KW-0238">DNA-binding</keyword>
<keyword evidence="3" id="KW-0804">Transcription</keyword>
<dbReference type="SMART" id="SM00347">
    <property type="entry name" value="HTH_MARR"/>
    <property type="match status" value="1"/>
</dbReference>
<dbReference type="Pfam" id="PF01047">
    <property type="entry name" value="MarR"/>
    <property type="match status" value="1"/>
</dbReference>
<name>A0A7Z2VGV9_9BACL</name>
<gene>
    <name evidence="5" type="ORF">HH215_07015</name>
</gene>
<dbReference type="SUPFAM" id="SSF46785">
    <property type="entry name" value="Winged helix' DNA-binding domain"/>
    <property type="match status" value="1"/>
</dbReference>
<dbReference type="Gene3D" id="1.10.10.10">
    <property type="entry name" value="Winged helix-like DNA-binding domain superfamily/Winged helix DNA-binding domain"/>
    <property type="match status" value="1"/>
</dbReference>
<dbReference type="InterPro" id="IPR052067">
    <property type="entry name" value="Metal_resp_HTH_trans_reg"/>
</dbReference>
<dbReference type="Proteomes" id="UP000502248">
    <property type="component" value="Chromosome"/>
</dbReference>
<dbReference type="PANTHER" id="PTHR35790">
    <property type="entry name" value="HTH-TYPE TRANSCRIPTIONAL REGULATOR PCHR"/>
    <property type="match status" value="1"/>
</dbReference>
<keyword evidence="6" id="KW-1185">Reference proteome</keyword>
<dbReference type="GO" id="GO:0003700">
    <property type="term" value="F:DNA-binding transcription factor activity"/>
    <property type="evidence" value="ECO:0007669"/>
    <property type="project" value="InterPro"/>
</dbReference>
<evidence type="ECO:0000256" key="3">
    <source>
        <dbReference type="ARBA" id="ARBA00023163"/>
    </source>
</evidence>
<evidence type="ECO:0000259" key="4">
    <source>
        <dbReference type="SMART" id="SM00347"/>
    </source>
</evidence>
<dbReference type="InterPro" id="IPR036390">
    <property type="entry name" value="WH_DNA-bd_sf"/>
</dbReference>
<sequence>MIDYSKEKPNKDRLIKHFLESMNEIHLRFQSEEDEEKQWLIQNSPNAVVAELMKEMTVLMLHVLDAIGKHEPINGITISKKFGISKGTVSKITRKLVEKQIISIEYLPDNKKEILFRTTLLGKEIYRLHQALHHLIDSGANRFLQKYNESELQFLVNALGEILRTSWINSETTREETDLALRSLTDNEEMNDIMAMLNKLDSRNLKKAKAILNNVFFSDYED</sequence>
<feature type="domain" description="HTH marR-type" evidence="4">
    <location>
        <begin position="50"/>
        <end position="152"/>
    </location>
</feature>
<evidence type="ECO:0000256" key="1">
    <source>
        <dbReference type="ARBA" id="ARBA00023015"/>
    </source>
</evidence>
<reference evidence="5 6" key="1">
    <citation type="submission" date="2020-04" db="EMBL/GenBank/DDBJ databases">
        <title>Genome sequencing of novel species.</title>
        <authorList>
            <person name="Heo J."/>
            <person name="Kim S.-J."/>
            <person name="Kim J.-S."/>
            <person name="Hong S.-B."/>
            <person name="Kwon S.-W."/>
        </authorList>
    </citation>
    <scope>NUCLEOTIDE SEQUENCE [LARGE SCALE GENOMIC DNA]</scope>
    <source>
        <strain evidence="5 6">MFER-1</strain>
    </source>
</reference>
<dbReference type="KEGG" id="cheb:HH215_07015"/>
<dbReference type="GO" id="GO:0003677">
    <property type="term" value="F:DNA binding"/>
    <property type="evidence" value="ECO:0007669"/>
    <property type="project" value="UniProtKB-KW"/>
</dbReference>
<keyword evidence="1" id="KW-0805">Transcription regulation</keyword>
<dbReference type="AlphaFoldDB" id="A0A7Z2VGV9"/>
<dbReference type="EMBL" id="CP051680">
    <property type="protein sequence ID" value="QJD82948.1"/>
    <property type="molecule type" value="Genomic_DNA"/>
</dbReference>
<proteinExistence type="predicted"/>
<evidence type="ECO:0000256" key="2">
    <source>
        <dbReference type="ARBA" id="ARBA00023125"/>
    </source>
</evidence>
<dbReference type="InterPro" id="IPR036388">
    <property type="entry name" value="WH-like_DNA-bd_sf"/>
</dbReference>
<accession>A0A7Z2VGV9</accession>